<evidence type="ECO:0000256" key="4">
    <source>
        <dbReference type="SAM" id="MobiDB-lite"/>
    </source>
</evidence>
<dbReference type="RefSeq" id="WP_166274291.1">
    <property type="nucleotide sequence ID" value="NZ_JAAFGS010000003.1"/>
</dbReference>
<dbReference type="Pfam" id="PF00005">
    <property type="entry name" value="ABC_tran"/>
    <property type="match status" value="2"/>
</dbReference>
<dbReference type="InterPro" id="IPR017871">
    <property type="entry name" value="ABC_transporter-like_CS"/>
</dbReference>
<dbReference type="InterPro" id="IPR027417">
    <property type="entry name" value="P-loop_NTPase"/>
</dbReference>
<name>A0ABX0FCP6_9BACL</name>
<keyword evidence="7" id="KW-1185">Reference proteome</keyword>
<feature type="coiled-coil region" evidence="3">
    <location>
        <begin position="249"/>
        <end position="276"/>
    </location>
</feature>
<keyword evidence="2" id="KW-0067">ATP-binding</keyword>
<dbReference type="SMART" id="SM00382">
    <property type="entry name" value="AAA"/>
    <property type="match status" value="2"/>
</dbReference>
<dbReference type="InterPro" id="IPR003439">
    <property type="entry name" value="ABC_transporter-like_ATP-bd"/>
</dbReference>
<organism evidence="6 7">
    <name type="scientific">Saccharibacillus alkalitolerans</name>
    <dbReference type="NCBI Taxonomy" id="2705290"/>
    <lineage>
        <taxon>Bacteria</taxon>
        <taxon>Bacillati</taxon>
        <taxon>Bacillota</taxon>
        <taxon>Bacilli</taxon>
        <taxon>Bacillales</taxon>
        <taxon>Paenibacillaceae</taxon>
        <taxon>Saccharibacillus</taxon>
    </lineage>
</organism>
<evidence type="ECO:0000313" key="7">
    <source>
        <dbReference type="Proteomes" id="UP000800303"/>
    </source>
</evidence>
<dbReference type="Gene3D" id="3.40.50.300">
    <property type="entry name" value="P-loop containing nucleotide triphosphate hydrolases"/>
    <property type="match status" value="2"/>
</dbReference>
<accession>A0ABX0FCP6</accession>
<gene>
    <name evidence="6" type="primary">abc-f</name>
    <name evidence="6" type="ORF">GYN08_11240</name>
</gene>
<dbReference type="EMBL" id="JAAFGS010000003">
    <property type="protein sequence ID" value="NGZ75897.1"/>
    <property type="molecule type" value="Genomic_DNA"/>
</dbReference>
<proteinExistence type="predicted"/>
<dbReference type="PROSITE" id="PS50893">
    <property type="entry name" value="ABC_TRANSPORTER_2"/>
    <property type="match status" value="2"/>
</dbReference>
<dbReference type="NCBIfam" id="NF000355">
    <property type="entry name" value="ribo_prot_ABC_F"/>
    <property type="match status" value="1"/>
</dbReference>
<comment type="caution">
    <text evidence="6">The sequence shown here is derived from an EMBL/GenBank/DDBJ whole genome shotgun (WGS) entry which is preliminary data.</text>
</comment>
<dbReference type="CDD" id="cd03221">
    <property type="entry name" value="ABCF_EF-3"/>
    <property type="match status" value="2"/>
</dbReference>
<dbReference type="PANTHER" id="PTHR42855:SF2">
    <property type="entry name" value="DRUG RESISTANCE ABC TRANSPORTER,ATP-BINDING PROTEIN"/>
    <property type="match status" value="1"/>
</dbReference>
<sequence>MRTWITVKDLRKEWDGRPVFEKVNLEVTEGERLALFGRNGCGKTTLLRILAGMEEAGGGTVERMLPLEEWGMMKQQEEVPQGMTALERAYLENGRLHALKERLDRLTAEMSAGDGRAAQALEAYGPALEAYEAQGGFGWENEVEKQLRRIGMPREAWELPYASLSGGQKTRVRLAALLAKSPKLLILDEPTNHLDEESLHWLEEQLKSYAGTLLFVSHDRQFIDEVATAVCELNPDGIVKYRGGYTDYKGHKERELREHEALHRKQEQQRKALEESIRNYQQWFLQAHNSAAHQSEVKITQSYYKAKAKKNVSRYHAKQKQLERLEAESVGSVRKAPRMKMNLKDEGFEARTLLRFEHADFCYGERVILKDAHFRLDRGDRLAVRGPNGSGKTTLLRLATQRLEPTDGRVTLHPGVKIGYFSQELEGLPLEKTLLDTLLEMPNMTQTEARTLLGCFLFSREDVFKTIGDLSMGEKCRAAFIRLYFGGANLLVLDEPSNYLDIDTREVMEDALTGYRGALLLVSHDRMLVRRAANRIAELDGQGGLTLFEGTMAEQEERRRLREEEPESREENERRLRLELRLAELLRGEAENRANEGEEEPAGGALRGAVSAEVMAEIREVKKELAELAVKRSDGSTSFG</sequence>
<keyword evidence="3" id="KW-0175">Coiled coil</keyword>
<reference evidence="6 7" key="1">
    <citation type="submission" date="2020-01" db="EMBL/GenBank/DDBJ databases">
        <title>Polyphasic characterisation and genomic insights into a novel alkali tolerant bacterium VR-M41.</title>
        <authorList>
            <person name="Vemuluri V.R."/>
        </authorList>
    </citation>
    <scope>NUCLEOTIDE SEQUENCE [LARGE SCALE GENOMIC DNA]</scope>
    <source>
        <strain evidence="6 7">VR-M41</strain>
    </source>
</reference>
<dbReference type="InterPro" id="IPR051309">
    <property type="entry name" value="ABCF_ATPase"/>
</dbReference>
<evidence type="ECO:0000256" key="2">
    <source>
        <dbReference type="ARBA" id="ARBA00022840"/>
    </source>
</evidence>
<feature type="region of interest" description="Disordered" evidence="4">
    <location>
        <begin position="589"/>
        <end position="608"/>
    </location>
</feature>
<dbReference type="InterPro" id="IPR003593">
    <property type="entry name" value="AAA+_ATPase"/>
</dbReference>
<dbReference type="PANTHER" id="PTHR42855">
    <property type="entry name" value="ABC TRANSPORTER ATP-BINDING SUBUNIT"/>
    <property type="match status" value="1"/>
</dbReference>
<evidence type="ECO:0000259" key="5">
    <source>
        <dbReference type="PROSITE" id="PS50893"/>
    </source>
</evidence>
<protein>
    <submittedName>
        <fullName evidence="6">ABC-F type ribosomal protection protein</fullName>
    </submittedName>
</protein>
<evidence type="ECO:0000256" key="3">
    <source>
        <dbReference type="SAM" id="Coils"/>
    </source>
</evidence>
<feature type="domain" description="ABC transporter" evidence="5">
    <location>
        <begin position="5"/>
        <end position="268"/>
    </location>
</feature>
<evidence type="ECO:0000313" key="6">
    <source>
        <dbReference type="EMBL" id="NGZ75897.1"/>
    </source>
</evidence>
<dbReference type="Proteomes" id="UP000800303">
    <property type="component" value="Unassembled WGS sequence"/>
</dbReference>
<feature type="domain" description="ABC transporter" evidence="5">
    <location>
        <begin position="354"/>
        <end position="568"/>
    </location>
</feature>
<dbReference type="SUPFAM" id="SSF52540">
    <property type="entry name" value="P-loop containing nucleoside triphosphate hydrolases"/>
    <property type="match status" value="2"/>
</dbReference>
<evidence type="ECO:0000256" key="1">
    <source>
        <dbReference type="ARBA" id="ARBA00022741"/>
    </source>
</evidence>
<dbReference type="PROSITE" id="PS00211">
    <property type="entry name" value="ABC_TRANSPORTER_1"/>
    <property type="match status" value="1"/>
</dbReference>
<keyword evidence="1" id="KW-0547">Nucleotide-binding</keyword>